<accession>A0A9N9M1M7</accession>
<dbReference type="EMBL" id="CAJVRM010000734">
    <property type="protein sequence ID" value="CAG8983697.1"/>
    <property type="molecule type" value="Genomic_DNA"/>
</dbReference>
<reference evidence="2" key="1">
    <citation type="submission" date="2021-07" db="EMBL/GenBank/DDBJ databases">
        <authorList>
            <person name="Durling M."/>
        </authorList>
    </citation>
    <scope>NUCLEOTIDE SEQUENCE</scope>
</reference>
<name>A0A9N9M1M7_9HELO</name>
<evidence type="ECO:0000313" key="3">
    <source>
        <dbReference type="Proteomes" id="UP000701801"/>
    </source>
</evidence>
<proteinExistence type="predicted"/>
<organism evidence="2 3">
    <name type="scientific">Hymenoscyphus albidus</name>
    <dbReference type="NCBI Taxonomy" id="595503"/>
    <lineage>
        <taxon>Eukaryota</taxon>
        <taxon>Fungi</taxon>
        <taxon>Dikarya</taxon>
        <taxon>Ascomycota</taxon>
        <taxon>Pezizomycotina</taxon>
        <taxon>Leotiomycetes</taxon>
        <taxon>Helotiales</taxon>
        <taxon>Helotiaceae</taxon>
        <taxon>Hymenoscyphus</taxon>
    </lineage>
</organism>
<evidence type="ECO:0000313" key="2">
    <source>
        <dbReference type="EMBL" id="CAG8983697.1"/>
    </source>
</evidence>
<evidence type="ECO:0000256" key="1">
    <source>
        <dbReference type="SAM" id="MobiDB-lite"/>
    </source>
</evidence>
<dbReference type="AlphaFoldDB" id="A0A9N9M1M7"/>
<gene>
    <name evidence="2" type="ORF">HYALB_00006266</name>
</gene>
<keyword evidence="3" id="KW-1185">Reference proteome</keyword>
<protein>
    <submittedName>
        <fullName evidence="2">Uncharacterized protein</fullName>
    </submittedName>
</protein>
<feature type="region of interest" description="Disordered" evidence="1">
    <location>
        <begin position="1"/>
        <end position="75"/>
    </location>
</feature>
<comment type="caution">
    <text evidence="2">The sequence shown here is derived from an EMBL/GenBank/DDBJ whole genome shotgun (WGS) entry which is preliminary data.</text>
</comment>
<dbReference type="Proteomes" id="UP000701801">
    <property type="component" value="Unassembled WGS sequence"/>
</dbReference>
<sequence>MSKTEDPTSLRRGSAISEMFQNTYQELSPSKDKKTKTRRYGHSETNPCPARNLGMKTHTARKATKMAGATKQPEENQSVWSAFHLNPDGMYESALSKHKLPFRRIVTAHLHWTRLTG</sequence>
<feature type="compositionally biased region" description="Polar residues" evidence="1">
    <location>
        <begin position="19"/>
        <end position="28"/>
    </location>
</feature>